<dbReference type="InterPro" id="IPR036259">
    <property type="entry name" value="MFS_trans_sf"/>
</dbReference>
<name>A0A0V0RJN4_9BILA</name>
<keyword evidence="7" id="KW-0813">Transport</keyword>
<feature type="transmembrane region" description="Helical" evidence="8">
    <location>
        <begin position="353"/>
        <end position="371"/>
    </location>
</feature>
<dbReference type="GO" id="GO:0006857">
    <property type="term" value="P:oligopeptide transport"/>
    <property type="evidence" value="ECO:0007669"/>
    <property type="project" value="InterPro"/>
</dbReference>
<protein>
    <submittedName>
        <fullName evidence="9">Peptide transporter 3</fullName>
    </submittedName>
</protein>
<evidence type="ECO:0000256" key="7">
    <source>
        <dbReference type="RuleBase" id="RU003755"/>
    </source>
</evidence>
<feature type="transmembrane region" description="Helical" evidence="8">
    <location>
        <begin position="219"/>
        <end position="240"/>
    </location>
</feature>
<evidence type="ECO:0000256" key="1">
    <source>
        <dbReference type="ARBA" id="ARBA00004141"/>
    </source>
</evidence>
<dbReference type="GO" id="GO:0016020">
    <property type="term" value="C:membrane"/>
    <property type="evidence" value="ECO:0007669"/>
    <property type="project" value="UniProtKB-SubCell"/>
</dbReference>
<keyword evidence="4" id="KW-0571">Peptide transport</keyword>
<feature type="transmembrane region" description="Helical" evidence="8">
    <location>
        <begin position="147"/>
        <end position="170"/>
    </location>
</feature>
<keyword evidence="5 8" id="KW-1133">Transmembrane helix</keyword>
<feature type="transmembrane region" description="Helical" evidence="8">
    <location>
        <begin position="117"/>
        <end position="140"/>
    </location>
</feature>
<keyword evidence="4" id="KW-0653">Protein transport</keyword>
<feature type="transmembrane region" description="Helical" evidence="8">
    <location>
        <begin position="690"/>
        <end position="708"/>
    </location>
</feature>
<dbReference type="PANTHER" id="PTHR11654">
    <property type="entry name" value="OLIGOPEPTIDE TRANSPORTER-RELATED"/>
    <property type="match status" value="1"/>
</dbReference>
<dbReference type="InterPro" id="IPR000109">
    <property type="entry name" value="POT_fam"/>
</dbReference>
<comment type="caution">
    <text evidence="9">The sequence shown here is derived from an EMBL/GenBank/DDBJ whole genome shotgun (WGS) entry which is preliminary data.</text>
</comment>
<comment type="similarity">
    <text evidence="2 7">Belongs to the major facilitator superfamily. Proton-dependent oligopeptide transporter (POT/PTR) (TC 2.A.17) family.</text>
</comment>
<dbReference type="Pfam" id="PF00854">
    <property type="entry name" value="PTR2"/>
    <property type="match status" value="2"/>
</dbReference>
<dbReference type="AlphaFoldDB" id="A0A0V0RJN4"/>
<dbReference type="GO" id="GO:0022857">
    <property type="term" value="F:transmembrane transporter activity"/>
    <property type="evidence" value="ECO:0007669"/>
    <property type="project" value="InterPro"/>
</dbReference>
<feature type="transmembrane region" description="Helical" evidence="8">
    <location>
        <begin position="61"/>
        <end position="80"/>
    </location>
</feature>
<feature type="transmembrane region" description="Helical" evidence="8">
    <location>
        <begin position="302"/>
        <end position="319"/>
    </location>
</feature>
<feature type="transmembrane region" description="Helical" evidence="8">
    <location>
        <begin position="661"/>
        <end position="684"/>
    </location>
</feature>
<dbReference type="EMBL" id="JYDL01000152">
    <property type="protein sequence ID" value="KRX14716.1"/>
    <property type="molecule type" value="Genomic_DNA"/>
</dbReference>
<accession>A0A0V0RJN4</accession>
<evidence type="ECO:0000313" key="9">
    <source>
        <dbReference type="EMBL" id="KRX14716.1"/>
    </source>
</evidence>
<reference evidence="9 10" key="1">
    <citation type="submission" date="2015-01" db="EMBL/GenBank/DDBJ databases">
        <title>Evolution of Trichinella species and genotypes.</title>
        <authorList>
            <person name="Korhonen P.K."/>
            <person name="Edoardo P."/>
            <person name="Giuseppe L.R."/>
            <person name="Gasser R.B."/>
        </authorList>
    </citation>
    <scope>NUCLEOTIDE SEQUENCE [LARGE SCALE GENOMIC DNA]</scope>
    <source>
        <strain evidence="9">ISS37</strain>
    </source>
</reference>
<keyword evidence="10" id="KW-1185">Reference proteome</keyword>
<feature type="transmembrane region" description="Helical" evidence="8">
    <location>
        <begin position="87"/>
        <end position="111"/>
    </location>
</feature>
<dbReference type="SUPFAM" id="SSF103473">
    <property type="entry name" value="MFS general substrate transporter"/>
    <property type="match status" value="1"/>
</dbReference>
<evidence type="ECO:0000256" key="2">
    <source>
        <dbReference type="ARBA" id="ARBA00005982"/>
    </source>
</evidence>
<dbReference type="InterPro" id="IPR018456">
    <property type="entry name" value="PTR2_symporter_CS"/>
</dbReference>
<organism evidence="9 10">
    <name type="scientific">Trichinella nelsoni</name>
    <dbReference type="NCBI Taxonomy" id="6336"/>
    <lineage>
        <taxon>Eukaryota</taxon>
        <taxon>Metazoa</taxon>
        <taxon>Ecdysozoa</taxon>
        <taxon>Nematoda</taxon>
        <taxon>Enoplea</taxon>
        <taxon>Dorylaimia</taxon>
        <taxon>Trichinellida</taxon>
        <taxon>Trichinellidae</taxon>
        <taxon>Trichinella</taxon>
    </lineage>
</organism>
<dbReference type="OrthoDB" id="205993at2759"/>
<proteinExistence type="inferred from homology"/>
<dbReference type="Gene3D" id="1.20.1250.20">
    <property type="entry name" value="MFS general substrate transporter like domains"/>
    <property type="match status" value="2"/>
</dbReference>
<keyword evidence="3 7" id="KW-0812">Transmembrane</keyword>
<gene>
    <name evidence="9" type="primary">pept-3</name>
    <name evidence="9" type="ORF">T07_682</name>
</gene>
<keyword evidence="6 8" id="KW-0472">Membrane</keyword>
<evidence type="ECO:0000256" key="4">
    <source>
        <dbReference type="ARBA" id="ARBA00022856"/>
    </source>
</evidence>
<dbReference type="Proteomes" id="UP000054630">
    <property type="component" value="Unassembled WGS sequence"/>
</dbReference>
<dbReference type="STRING" id="6336.A0A0V0RJN4"/>
<evidence type="ECO:0000256" key="5">
    <source>
        <dbReference type="ARBA" id="ARBA00022989"/>
    </source>
</evidence>
<evidence type="ECO:0000256" key="6">
    <source>
        <dbReference type="ARBA" id="ARBA00023136"/>
    </source>
</evidence>
<evidence type="ECO:0000256" key="8">
    <source>
        <dbReference type="SAM" id="Phobius"/>
    </source>
</evidence>
<feature type="transmembrane region" description="Helical" evidence="8">
    <location>
        <begin position="246"/>
        <end position="266"/>
    </location>
</feature>
<feature type="transmembrane region" description="Helical" evidence="8">
    <location>
        <begin position="629"/>
        <end position="649"/>
    </location>
</feature>
<evidence type="ECO:0000313" key="10">
    <source>
        <dbReference type="Proteomes" id="UP000054630"/>
    </source>
</evidence>
<sequence>MAKNDEKHFSMSSLDSNGAIGEKALEVDSKFKHQEDSLISSLKRYPRSVFFCLVNEFAERFSFYGMRAVLILLLTNVYLLQDSTAKLIFHAFISLAYLSPLFGSIIADGFLGRYKLILYMSLLYLLGQILITVGSVTSVMQSASQPVVYFSLIIIAIATGGIKPCVSSFAADQFPADMVRERSQFFSFFYMSINLGSFLSFIITPYLRGQVSCDGRETCFPLAFGIPAFCMGLATVIFLAGRSYYYHAPVNGTVLIQVFKCVGHAVKRRFARKSTNQPPLPHWMDYASPKYSDQLIENVKHIFRMSVLFIPAVMFSTLYDQTGSTWILQASRMNGRVGHLTILPDQMSTVNPLFIITLVPLFEGFLYPALVKRGYFQRPLTRMTCGVVLMTITFALSGVLQIVISKNLITQPDLNTRRIVLHNDDPCTLGYSSNSTSGLLLPNDVTTFDIPCTESITFQRINCSTSVPSVEQLRPGADQEEKLCVPSDGVFVNFWPETVIRFNYAIYSVKQVDNSMTRFYVLVDDTVSLSENATLIFHEDGTVRGRLKIRSNRHANFIDLKPNILSTNILLVSLQNCPLGQSCKEIFLSTTELAMGGSKMVLVNAKLKSKVLDIVPSYGMSILWQVPQWFLVTVSEIFFQISGLEFAYAEADESMKSVMSAFWLMTIFFGNLIVMLISGTHLITDLVVETFVYAALMALCTILFVFLSRRYKPRSINI</sequence>
<dbReference type="PROSITE" id="PS01023">
    <property type="entry name" value="PTR2_2"/>
    <property type="match status" value="1"/>
</dbReference>
<feature type="transmembrane region" description="Helical" evidence="8">
    <location>
        <begin position="185"/>
        <end position="207"/>
    </location>
</feature>
<evidence type="ECO:0000256" key="3">
    <source>
        <dbReference type="ARBA" id="ARBA00022692"/>
    </source>
</evidence>
<comment type="subcellular location">
    <subcellularLocation>
        <location evidence="1 7">Membrane</location>
        <topology evidence="1 7">Multi-pass membrane protein</topology>
    </subcellularLocation>
</comment>
<feature type="transmembrane region" description="Helical" evidence="8">
    <location>
        <begin position="383"/>
        <end position="404"/>
    </location>
</feature>